<feature type="region of interest" description="Disordered" evidence="1">
    <location>
        <begin position="216"/>
        <end position="291"/>
    </location>
</feature>
<accession>A0ABQ8JTE9</accession>
<feature type="compositionally biased region" description="Low complexity" evidence="1">
    <location>
        <begin position="194"/>
        <end position="203"/>
    </location>
</feature>
<sequence length="291" mass="32700">MKSSSSLLSMFFINWFIIQQLLLITIVIALQKNQPSSSSSSTTFEDYDTGVYDNNSPSNINGGHSKITNENFSIEASPNNNNNNNNNDDIGDIDDGKSFESDIELENFSKTKFSDERFARLFPSRGGIGRNGRYDDRRLQPKQLIKPKPTLPSFIKSTPPLIKVQITTPSPSRNLANQRQRSVTVPPISARNKQQQQQQQTTQRPIDNIQKARNRLLGQQQQQQSSSLQSNNRQLTGRLQPSSTTTTTTTPSPSRRRYNSGNNGSINNNLSSRFLRNQNSTIPSLNPRGRN</sequence>
<feature type="compositionally biased region" description="Polar residues" evidence="1">
    <location>
        <begin position="274"/>
        <end position="284"/>
    </location>
</feature>
<feature type="region of interest" description="Disordered" evidence="1">
    <location>
        <begin position="73"/>
        <end position="95"/>
    </location>
</feature>
<feature type="transmembrane region" description="Helical" evidence="2">
    <location>
        <begin position="7"/>
        <end position="30"/>
    </location>
</feature>
<comment type="caution">
    <text evidence="3">The sequence shown here is derived from an EMBL/GenBank/DDBJ whole genome shotgun (WGS) entry which is preliminary data.</text>
</comment>
<organism evidence="3 4">
    <name type="scientific">Dermatophagoides pteronyssinus</name>
    <name type="common">European house dust mite</name>
    <dbReference type="NCBI Taxonomy" id="6956"/>
    <lineage>
        <taxon>Eukaryota</taxon>
        <taxon>Metazoa</taxon>
        <taxon>Ecdysozoa</taxon>
        <taxon>Arthropoda</taxon>
        <taxon>Chelicerata</taxon>
        <taxon>Arachnida</taxon>
        <taxon>Acari</taxon>
        <taxon>Acariformes</taxon>
        <taxon>Sarcoptiformes</taxon>
        <taxon>Astigmata</taxon>
        <taxon>Psoroptidia</taxon>
        <taxon>Analgoidea</taxon>
        <taxon>Pyroglyphidae</taxon>
        <taxon>Dermatophagoidinae</taxon>
        <taxon>Dermatophagoides</taxon>
    </lineage>
</organism>
<evidence type="ECO:0000313" key="4">
    <source>
        <dbReference type="Proteomes" id="UP000887458"/>
    </source>
</evidence>
<gene>
    <name evidence="3" type="ORF">DERP_005119</name>
</gene>
<keyword evidence="2" id="KW-1133">Transmembrane helix</keyword>
<keyword evidence="4" id="KW-1185">Reference proteome</keyword>
<keyword evidence="2" id="KW-0472">Membrane</keyword>
<evidence type="ECO:0000256" key="2">
    <source>
        <dbReference type="SAM" id="Phobius"/>
    </source>
</evidence>
<feature type="region of interest" description="Disordered" evidence="1">
    <location>
        <begin position="124"/>
        <end position="204"/>
    </location>
</feature>
<proteinExistence type="predicted"/>
<protein>
    <submittedName>
        <fullName evidence="3">Uncharacterized protein</fullName>
    </submittedName>
</protein>
<reference evidence="3 4" key="1">
    <citation type="journal article" date="2018" name="J. Allergy Clin. Immunol.">
        <title>High-quality assembly of Dermatophagoides pteronyssinus genome and transcriptome reveals a wide range of novel allergens.</title>
        <authorList>
            <person name="Liu X.Y."/>
            <person name="Yang K.Y."/>
            <person name="Wang M.Q."/>
            <person name="Kwok J.S."/>
            <person name="Zeng X."/>
            <person name="Yang Z."/>
            <person name="Xiao X.J."/>
            <person name="Lau C.P."/>
            <person name="Li Y."/>
            <person name="Huang Z.M."/>
            <person name="Ba J.G."/>
            <person name="Yim A.K."/>
            <person name="Ouyang C.Y."/>
            <person name="Ngai S.M."/>
            <person name="Chan T.F."/>
            <person name="Leung E.L."/>
            <person name="Liu L."/>
            <person name="Liu Z.G."/>
            <person name="Tsui S.K."/>
        </authorList>
    </citation>
    <scope>NUCLEOTIDE SEQUENCE [LARGE SCALE GENOMIC DNA]</scope>
    <source>
        <strain evidence="3">Derp</strain>
    </source>
</reference>
<evidence type="ECO:0000313" key="3">
    <source>
        <dbReference type="EMBL" id="KAH9425900.1"/>
    </source>
</evidence>
<evidence type="ECO:0000256" key="1">
    <source>
        <dbReference type="SAM" id="MobiDB-lite"/>
    </source>
</evidence>
<feature type="compositionally biased region" description="Low complexity" evidence="1">
    <location>
        <begin position="79"/>
        <end position="88"/>
    </location>
</feature>
<reference evidence="3 4" key="2">
    <citation type="journal article" date="2022" name="Mol. Biol. Evol.">
        <title>Comparative Genomics Reveals Insights into the Divergent Evolution of Astigmatic Mites and Household Pest Adaptations.</title>
        <authorList>
            <person name="Xiong Q."/>
            <person name="Wan A.T."/>
            <person name="Liu X."/>
            <person name="Fung C.S."/>
            <person name="Xiao X."/>
            <person name="Malainual N."/>
            <person name="Hou J."/>
            <person name="Wang L."/>
            <person name="Wang M."/>
            <person name="Yang K.Y."/>
            <person name="Cui Y."/>
            <person name="Leung E.L."/>
            <person name="Nong W."/>
            <person name="Shin S.K."/>
            <person name="Au S.W."/>
            <person name="Jeong K.Y."/>
            <person name="Chew F.T."/>
            <person name="Hui J.H."/>
            <person name="Leung T.F."/>
            <person name="Tungtrongchitr A."/>
            <person name="Zhong N."/>
            <person name="Liu Z."/>
            <person name="Tsui S.K."/>
        </authorList>
    </citation>
    <scope>NUCLEOTIDE SEQUENCE [LARGE SCALE GENOMIC DNA]</scope>
    <source>
        <strain evidence="3">Derp</strain>
    </source>
</reference>
<dbReference type="Proteomes" id="UP000887458">
    <property type="component" value="Unassembled WGS sequence"/>
</dbReference>
<name>A0ABQ8JTE9_DERPT</name>
<dbReference type="EMBL" id="NJHN03000017">
    <property type="protein sequence ID" value="KAH9425900.1"/>
    <property type="molecule type" value="Genomic_DNA"/>
</dbReference>
<keyword evidence="2" id="KW-0812">Transmembrane</keyword>
<feature type="compositionally biased region" description="Low complexity" evidence="1">
    <location>
        <begin position="216"/>
        <end position="273"/>
    </location>
</feature>
<feature type="compositionally biased region" description="Polar residues" evidence="1">
    <location>
        <begin position="165"/>
        <end position="183"/>
    </location>
</feature>